<dbReference type="EMBL" id="MDYM01000018">
    <property type="protein sequence ID" value="OQD61177.1"/>
    <property type="molecule type" value="Genomic_DNA"/>
</dbReference>
<gene>
    <name evidence="2" type="ORF">PENPOL_c018G07529</name>
</gene>
<name>A0A1V6N9A4_PENPO</name>
<dbReference type="PANTHER" id="PTHR28110:SF1">
    <property type="entry name" value="TRANSMEMBRANE PROTEIN"/>
    <property type="match status" value="1"/>
</dbReference>
<keyword evidence="1" id="KW-0812">Transmembrane</keyword>
<feature type="transmembrane region" description="Helical" evidence="1">
    <location>
        <begin position="117"/>
        <end position="139"/>
    </location>
</feature>
<organism evidence="2 3">
    <name type="scientific">Penicillium polonicum</name>
    <dbReference type="NCBI Taxonomy" id="60169"/>
    <lineage>
        <taxon>Eukaryota</taxon>
        <taxon>Fungi</taxon>
        <taxon>Dikarya</taxon>
        <taxon>Ascomycota</taxon>
        <taxon>Pezizomycotina</taxon>
        <taxon>Eurotiomycetes</taxon>
        <taxon>Eurotiomycetidae</taxon>
        <taxon>Eurotiales</taxon>
        <taxon>Aspergillaceae</taxon>
        <taxon>Penicillium</taxon>
    </lineage>
</organism>
<evidence type="ECO:0008006" key="4">
    <source>
        <dbReference type="Google" id="ProtNLM"/>
    </source>
</evidence>
<protein>
    <recommendedName>
        <fullName evidence="4">DUF218 domain-containing protein</fullName>
    </recommendedName>
</protein>
<evidence type="ECO:0000256" key="1">
    <source>
        <dbReference type="SAM" id="Phobius"/>
    </source>
</evidence>
<dbReference type="OrthoDB" id="5422688at2759"/>
<proteinExistence type="predicted"/>
<dbReference type="GO" id="GO:0005737">
    <property type="term" value="C:cytoplasm"/>
    <property type="evidence" value="ECO:0007669"/>
    <property type="project" value="TreeGrafter"/>
</dbReference>
<keyword evidence="1" id="KW-0472">Membrane</keyword>
<feature type="transmembrane region" description="Helical" evidence="1">
    <location>
        <begin position="265"/>
        <end position="295"/>
    </location>
</feature>
<evidence type="ECO:0000313" key="3">
    <source>
        <dbReference type="Proteomes" id="UP000191408"/>
    </source>
</evidence>
<sequence length="595" mass="66988">MYPWSESLNSWGRGTGLKIDALGLVTLLGAEEMDRSIGRLVPSIYLKYLPLLGAFVIAGNRFTTKKPGFVLYNISAGIMTTELAGWFSRWLQTQDFKQVRSIVTWQVKERSHRWREFIVGFLLVGLPVHGMLIALTVLAADWWGLANVIAMTISVAVRCIMVAQNQAGIDANIQKAREALEAYPAKRAKYNESMERLESCRQNGQAMEGVKIPIKPQNPNKIAKVIVLTEDSKVVTLAVPMYLPRWAFATNPQPPNQYIYQACQWIGWAAFAVHVISIGMAALYTQIISVVVILVSTVLTAHRVGCEDSRIWESIRSHWGHEVQENSCWVSSNLKATVSTYPEDYMDWPELIEPFQKGETPTFIDHVKAGLKALAEDPHGLLVFSGGPTKKPRTELSEGQSYLNLARDNGYFQEMSTLPSIDPSRVIAETNATDSYQNLLFSLIQFRVYTGVYPQRVTVVTHEFKRARFMQCHFPAVGLVPVGLEQEDHAHKVAVLGINPPEEITPAETLTRGEAMNGIGLWREDLYGVNSDLVGKRVKRGWSPGMENDIFLHLGLEHVVLHLIRYDGGDHCNKWFPKRESLPWSYTRHDTTNRP</sequence>
<keyword evidence="3" id="KW-1185">Reference proteome</keyword>
<feature type="transmembrane region" description="Helical" evidence="1">
    <location>
        <begin position="45"/>
        <end position="63"/>
    </location>
</feature>
<feature type="transmembrane region" description="Helical" evidence="1">
    <location>
        <begin position="145"/>
        <end position="163"/>
    </location>
</feature>
<comment type="caution">
    <text evidence="2">The sequence shown here is derived from an EMBL/GenBank/DDBJ whole genome shotgun (WGS) entry which is preliminary data.</text>
</comment>
<feature type="transmembrane region" description="Helical" evidence="1">
    <location>
        <begin position="69"/>
        <end position="91"/>
    </location>
</feature>
<dbReference type="InterPro" id="IPR055323">
    <property type="entry name" value="C57A10.07/YOR238W"/>
</dbReference>
<dbReference type="CDD" id="cd06259">
    <property type="entry name" value="YdcF-like"/>
    <property type="match status" value="1"/>
</dbReference>
<evidence type="ECO:0000313" key="2">
    <source>
        <dbReference type="EMBL" id="OQD61177.1"/>
    </source>
</evidence>
<keyword evidence="1" id="KW-1133">Transmembrane helix</keyword>
<reference evidence="3" key="1">
    <citation type="journal article" date="2017" name="Nat. Microbiol.">
        <title>Global analysis of biosynthetic gene clusters reveals vast potential of secondary metabolite production in Penicillium species.</title>
        <authorList>
            <person name="Nielsen J.C."/>
            <person name="Grijseels S."/>
            <person name="Prigent S."/>
            <person name="Ji B."/>
            <person name="Dainat J."/>
            <person name="Nielsen K.F."/>
            <person name="Frisvad J.C."/>
            <person name="Workman M."/>
            <person name="Nielsen J."/>
        </authorList>
    </citation>
    <scope>NUCLEOTIDE SEQUENCE [LARGE SCALE GENOMIC DNA]</scope>
    <source>
        <strain evidence="3">IBT 4502</strain>
    </source>
</reference>
<dbReference type="Proteomes" id="UP000191408">
    <property type="component" value="Unassembled WGS sequence"/>
</dbReference>
<dbReference type="PANTHER" id="PTHR28110">
    <property type="entry name" value="TRANSMEMBRANE PROTEIN"/>
    <property type="match status" value="1"/>
</dbReference>
<dbReference type="AlphaFoldDB" id="A0A1V6N9A4"/>
<accession>A0A1V6N9A4</accession>
<dbReference type="InterPro" id="IPR003848">
    <property type="entry name" value="DUF218"/>
</dbReference>